<feature type="domain" description="Orc1-like AAA ATPase" evidence="3">
    <location>
        <begin position="45"/>
        <end position="255"/>
    </location>
</feature>
<dbReference type="RefSeq" id="WP_152646550.1">
    <property type="nucleotide sequence ID" value="NZ_CP059735.1"/>
</dbReference>
<dbReference type="Gene3D" id="3.40.50.300">
    <property type="entry name" value="P-loop containing nucleotide triphosphate hydrolases"/>
    <property type="match status" value="1"/>
</dbReference>
<keyword evidence="1" id="KW-0547">Nucleotide-binding</keyword>
<evidence type="ECO:0000313" key="5">
    <source>
        <dbReference type="Proteomes" id="UP000032568"/>
    </source>
</evidence>
<dbReference type="Proteomes" id="UP000032568">
    <property type="component" value="Chromosome"/>
</dbReference>
<dbReference type="KEGG" id="tact:SG35_021730"/>
<name>A0AAE9YNF2_9GAMM</name>
<dbReference type="GO" id="GO:0005524">
    <property type="term" value="F:ATP binding"/>
    <property type="evidence" value="ECO:0007669"/>
    <property type="project" value="UniProtKB-KW"/>
</dbReference>
<sequence length="847" mass="96208">MVSFHYKNSRSVCKHMNYRLILADKCLNGRNHFSICREAWMTSHFVGRDQELQQLQKNLEQVCAGQAGIRLITGEAGVGKTSLVQAFLKNLSNQTNIQVAQSICNAQVGLCDPYLPFRQIAEQLITQSIEQDGGHQANVNRVKNLVSETGKLLMDNAPDLIGSLIPGSNMLVKLGARLLEKEDWFKKLKDKFDTENSSQALQHEKIAPQFTRLLQSFASQKPVVMFIDNMQWLDAASASMLIYLMNHLGQAPVFILGCYREEESALREGRVAPMLGVAKKLLETNENLYLPLGNDPDEQKMQFLTLLLDREDNTFDQDFRKNMLQHTNANPLFAMEVLKSLQEKSYLVKNKHGYWCSTPDLNWSHLPNRIQDLLRNRLDSLNDFTKEVLAVASIEGIASRSYVLSKVLEVPERKIVRILSKELERSLQIMFEGNLNRSQEQWFSLFHFNNALTQKFIYEDLGRRERMLLHEDVGLAIENLYKNHTREVAAELSHHFLQAGDLNKSLTYSFEAIKNALNLGAYEEANVICENTLAVTRQLPDNRAKENELKVLVLQSNAVKAITGWTSNEVKSIYLRIRELCKGLGEVEELSAALFGLWACHLGTLEIKESLNIAQECLSLGERLKDNNVLIQANIAMGNSYYWKGNMAVAQAHISAANALIGNSLISEQVLRYGQDPRSMIDMFQVLITSKSGRVDETKALIAATLDNCQRFEHDFSLAIALQGAAWSSLHIKDAKSALKYAQALVDLSRKKRFIFYEGVGLMFEGAALILEQNNEAGREKLEKGYEIQVKKTLCRVFESLYEYFKALSFLQNTEYESMMKVKNLALERQLKNGDLCYYNFLSKLYS</sequence>
<dbReference type="AlphaFoldDB" id="A0AAE9YNF2"/>
<dbReference type="SUPFAM" id="SSF52540">
    <property type="entry name" value="P-loop containing nucleoside triphosphate hydrolases"/>
    <property type="match status" value="1"/>
</dbReference>
<evidence type="ECO:0000259" key="3">
    <source>
        <dbReference type="Pfam" id="PF13191"/>
    </source>
</evidence>
<evidence type="ECO:0000256" key="2">
    <source>
        <dbReference type="ARBA" id="ARBA00022840"/>
    </source>
</evidence>
<accession>A0AAE9YNF2</accession>
<dbReference type="InterPro" id="IPR041664">
    <property type="entry name" value="AAA_16"/>
</dbReference>
<dbReference type="PANTHER" id="PTHR16305:SF28">
    <property type="entry name" value="GUANYLATE CYCLASE DOMAIN-CONTAINING PROTEIN"/>
    <property type="match status" value="1"/>
</dbReference>
<dbReference type="Pfam" id="PF13191">
    <property type="entry name" value="AAA_16"/>
    <property type="match status" value="1"/>
</dbReference>
<dbReference type="GO" id="GO:0004016">
    <property type="term" value="F:adenylate cyclase activity"/>
    <property type="evidence" value="ECO:0007669"/>
    <property type="project" value="TreeGrafter"/>
</dbReference>
<keyword evidence="2" id="KW-0067">ATP-binding</keyword>
<organism evidence="4 5">
    <name type="scientific">Thalassomonas actiniarum</name>
    <dbReference type="NCBI Taxonomy" id="485447"/>
    <lineage>
        <taxon>Bacteria</taxon>
        <taxon>Pseudomonadati</taxon>
        <taxon>Pseudomonadota</taxon>
        <taxon>Gammaproteobacteria</taxon>
        <taxon>Alteromonadales</taxon>
        <taxon>Colwelliaceae</taxon>
        <taxon>Thalassomonas</taxon>
    </lineage>
</organism>
<evidence type="ECO:0000313" key="4">
    <source>
        <dbReference type="EMBL" id="WDD97887.1"/>
    </source>
</evidence>
<dbReference type="PANTHER" id="PTHR16305">
    <property type="entry name" value="TESTICULAR SOLUBLE ADENYLYL CYCLASE"/>
    <property type="match status" value="1"/>
</dbReference>
<evidence type="ECO:0000256" key="1">
    <source>
        <dbReference type="ARBA" id="ARBA00022741"/>
    </source>
</evidence>
<dbReference type="GO" id="GO:0005737">
    <property type="term" value="C:cytoplasm"/>
    <property type="evidence" value="ECO:0007669"/>
    <property type="project" value="TreeGrafter"/>
</dbReference>
<dbReference type="InterPro" id="IPR027417">
    <property type="entry name" value="P-loop_NTPase"/>
</dbReference>
<dbReference type="Gene3D" id="1.25.40.10">
    <property type="entry name" value="Tetratricopeptide repeat domain"/>
    <property type="match status" value="1"/>
</dbReference>
<gene>
    <name evidence="4" type="ORF">SG35_021730</name>
</gene>
<protein>
    <submittedName>
        <fullName evidence="4">DUF2791 family P-loop domain-containing protein</fullName>
    </submittedName>
</protein>
<proteinExistence type="predicted"/>
<dbReference type="EMBL" id="CP059735">
    <property type="protein sequence ID" value="WDD97887.1"/>
    <property type="molecule type" value="Genomic_DNA"/>
</dbReference>
<reference evidence="4 5" key="2">
    <citation type="journal article" date="2022" name="Mar. Drugs">
        <title>Bioassay-Guided Fractionation Leads to the Detection of Cholic Acid Generated by the Rare Thalassomonas sp.</title>
        <authorList>
            <person name="Pheiffer F."/>
            <person name="Schneider Y.K."/>
            <person name="Hansen E.H."/>
            <person name="Andersen J.H."/>
            <person name="Isaksson J."/>
            <person name="Busche T."/>
            <person name="R C."/>
            <person name="Kalinowski J."/>
            <person name="Zyl L.V."/>
            <person name="Trindade M."/>
        </authorList>
    </citation>
    <scope>NUCLEOTIDE SEQUENCE [LARGE SCALE GENOMIC DNA]</scope>
    <source>
        <strain evidence="4 5">A5K-106</strain>
    </source>
</reference>
<keyword evidence="5" id="KW-1185">Reference proteome</keyword>
<reference evidence="4 5" key="1">
    <citation type="journal article" date="2015" name="Genome Announc.">
        <title>Draft Genome Sequences of Marine Isolates of Thalassomonas viridans and Thalassomonas actiniarum.</title>
        <authorList>
            <person name="Olonade I."/>
            <person name="van Zyl L.J."/>
            <person name="Trindade M."/>
        </authorList>
    </citation>
    <scope>NUCLEOTIDE SEQUENCE [LARGE SCALE GENOMIC DNA]</scope>
    <source>
        <strain evidence="4 5">A5K-106</strain>
    </source>
</reference>
<dbReference type="InterPro" id="IPR011990">
    <property type="entry name" value="TPR-like_helical_dom_sf"/>
</dbReference>